<reference evidence="7 8" key="1">
    <citation type="submission" date="2019-06" db="EMBL/GenBank/DDBJ databases">
        <title>Sequencing the genomes of 1000 actinobacteria strains.</title>
        <authorList>
            <person name="Klenk H.-P."/>
        </authorList>
    </citation>
    <scope>NUCLEOTIDE SEQUENCE [LARGE SCALE GENOMIC DNA]</scope>
    <source>
        <strain evidence="7 8">DSM 43866</strain>
    </source>
</reference>
<feature type="domain" description="Integral membrane bound transporter" evidence="6">
    <location>
        <begin position="198"/>
        <end position="322"/>
    </location>
</feature>
<feature type="transmembrane region" description="Helical" evidence="5">
    <location>
        <begin position="261"/>
        <end position="289"/>
    </location>
</feature>
<keyword evidence="4 5" id="KW-0472">Membrane</keyword>
<feature type="transmembrane region" description="Helical" evidence="5">
    <location>
        <begin position="184"/>
        <end position="205"/>
    </location>
</feature>
<feature type="transmembrane region" description="Helical" evidence="5">
    <location>
        <begin position="69"/>
        <end position="88"/>
    </location>
</feature>
<dbReference type="InterPro" id="IPR049453">
    <property type="entry name" value="Memb_transporter_dom"/>
</dbReference>
<feature type="transmembrane region" description="Helical" evidence="5">
    <location>
        <begin position="94"/>
        <end position="111"/>
    </location>
</feature>
<dbReference type="RefSeq" id="WP_145831036.1">
    <property type="nucleotide sequence ID" value="NZ_BOMX01000088.1"/>
</dbReference>
<dbReference type="AlphaFoldDB" id="A0A561VM68"/>
<gene>
    <name evidence="7" type="ORF">FHX34_105549</name>
</gene>
<feature type="transmembrane region" description="Helical" evidence="5">
    <location>
        <begin position="123"/>
        <end position="139"/>
    </location>
</feature>
<keyword evidence="3 5" id="KW-1133">Transmembrane helix</keyword>
<proteinExistence type="predicted"/>
<dbReference type="EMBL" id="VIWY01000005">
    <property type="protein sequence ID" value="TWG12682.1"/>
    <property type="molecule type" value="Genomic_DNA"/>
</dbReference>
<evidence type="ECO:0000259" key="6">
    <source>
        <dbReference type="Pfam" id="PF13515"/>
    </source>
</evidence>
<name>A0A561VM68_ACTTI</name>
<dbReference type="Proteomes" id="UP000320239">
    <property type="component" value="Unassembled WGS sequence"/>
</dbReference>
<organism evidence="7 8">
    <name type="scientific">Actinoplanes teichomyceticus</name>
    <dbReference type="NCBI Taxonomy" id="1867"/>
    <lineage>
        <taxon>Bacteria</taxon>
        <taxon>Bacillati</taxon>
        <taxon>Actinomycetota</taxon>
        <taxon>Actinomycetes</taxon>
        <taxon>Micromonosporales</taxon>
        <taxon>Micromonosporaceae</taxon>
        <taxon>Actinoplanes</taxon>
    </lineage>
</organism>
<dbReference type="GO" id="GO:0016020">
    <property type="term" value="C:membrane"/>
    <property type="evidence" value="ECO:0007669"/>
    <property type="project" value="UniProtKB-SubCell"/>
</dbReference>
<protein>
    <submittedName>
        <fullName evidence="7">Fusaric acid resistance family protein</fullName>
    </submittedName>
</protein>
<keyword evidence="8" id="KW-1185">Reference proteome</keyword>
<comment type="caution">
    <text evidence="7">The sequence shown here is derived from an EMBL/GenBank/DDBJ whole genome shotgun (WGS) entry which is preliminary data.</text>
</comment>
<evidence type="ECO:0000256" key="5">
    <source>
        <dbReference type="SAM" id="Phobius"/>
    </source>
</evidence>
<feature type="transmembrane region" description="Helical" evidence="5">
    <location>
        <begin position="310"/>
        <end position="330"/>
    </location>
</feature>
<dbReference type="Pfam" id="PF13515">
    <property type="entry name" value="FUSC_2"/>
    <property type="match status" value="1"/>
</dbReference>
<evidence type="ECO:0000256" key="1">
    <source>
        <dbReference type="ARBA" id="ARBA00004141"/>
    </source>
</evidence>
<evidence type="ECO:0000256" key="4">
    <source>
        <dbReference type="ARBA" id="ARBA00023136"/>
    </source>
</evidence>
<comment type="subcellular location">
    <subcellularLocation>
        <location evidence="1">Membrane</location>
        <topology evidence="1">Multi-pass membrane protein</topology>
    </subcellularLocation>
</comment>
<evidence type="ECO:0000256" key="3">
    <source>
        <dbReference type="ARBA" id="ARBA00022989"/>
    </source>
</evidence>
<evidence type="ECO:0000313" key="7">
    <source>
        <dbReference type="EMBL" id="TWG12682.1"/>
    </source>
</evidence>
<evidence type="ECO:0000313" key="8">
    <source>
        <dbReference type="Proteomes" id="UP000320239"/>
    </source>
</evidence>
<keyword evidence="2 5" id="KW-0812">Transmembrane</keyword>
<feature type="transmembrane region" description="Helical" evidence="5">
    <location>
        <begin position="145"/>
        <end position="163"/>
    </location>
</feature>
<sequence>MTTTTLRRFWHVAPHAGAHLPALRMGISAAGPLVVLALAGRPGWGAWALFGTLTAAYGRSAPPPRRLRMQAVVGLLLVAMVVTATALAAAGTPGSVLVLCTALVAAAGTVVADRSRWSPPGSLFPVFTFSACGALPATAADVPRAAALSAAGLAWALLVTAAGDRLRPTPSYAAAPARPSARLTAVHAVVCLVAAGVAGAVALAAGWQHPGWAMVAAVVPVVGPSTGGQLLRAGHRLAGTLCGVLVAGALFWHAPGPLAGALLLGALLFGAELLIARNYALALLCVTPVTIGMARPGRPGELLALMADRAAETALGVAVVAVLVLATHRLRVSAATPAPSGR</sequence>
<dbReference type="OrthoDB" id="4989419at2"/>
<accession>A0A561VM68</accession>
<evidence type="ECO:0000256" key="2">
    <source>
        <dbReference type="ARBA" id="ARBA00022692"/>
    </source>
</evidence>